<dbReference type="EMBL" id="MLAK01000815">
    <property type="protein sequence ID" value="OHT03771.1"/>
    <property type="molecule type" value="Genomic_DNA"/>
</dbReference>
<evidence type="ECO:0000259" key="2">
    <source>
        <dbReference type="Pfam" id="PF09011"/>
    </source>
</evidence>
<dbReference type="VEuPathDB" id="TrichDB:TRFO_01426"/>
<gene>
    <name evidence="3" type="ORF">TRFO_01426</name>
</gene>
<comment type="caution">
    <text evidence="3">The sequence shown here is derived from an EMBL/GenBank/DDBJ whole genome shotgun (WGS) entry which is preliminary data.</text>
</comment>
<organism evidence="3 4">
    <name type="scientific">Tritrichomonas foetus</name>
    <dbReference type="NCBI Taxonomy" id="1144522"/>
    <lineage>
        <taxon>Eukaryota</taxon>
        <taxon>Metamonada</taxon>
        <taxon>Parabasalia</taxon>
        <taxon>Tritrichomonadida</taxon>
        <taxon>Tritrichomonadidae</taxon>
        <taxon>Tritrichomonas</taxon>
    </lineage>
</organism>
<dbReference type="RefSeq" id="XP_068356907.1">
    <property type="nucleotide sequence ID" value="XM_068490093.1"/>
</dbReference>
<dbReference type="AlphaFoldDB" id="A0A1J4JXP9"/>
<accession>A0A1J4JXP9</accession>
<dbReference type="InterPro" id="IPR036910">
    <property type="entry name" value="HMG_box_dom_sf"/>
</dbReference>
<protein>
    <recommendedName>
        <fullName evidence="2">HMG box domain-containing protein</fullName>
    </recommendedName>
</protein>
<evidence type="ECO:0000313" key="3">
    <source>
        <dbReference type="EMBL" id="OHT03771.1"/>
    </source>
</evidence>
<sequence>MRSNTQQNLNQVESSVWQLYSQQRTEELRQDNPTMTENDRQNVAWYEFLQLKWSLIGANENNSITKFDNALREYDFGPDLRGSSRHLFNISKTIKIKKVKNHTIKSHLRGARDGHKPGITHNSSYTYFVHKRMNELKQQGASICVKTTIPGIAKEWSSLSDEQRIAFDKEWRQYCQSLKNENGDQRNTENNNDGKETDKEVSSEPPKL</sequence>
<dbReference type="Pfam" id="PF09011">
    <property type="entry name" value="HMG_box_2"/>
    <property type="match status" value="1"/>
</dbReference>
<dbReference type="SUPFAM" id="SSF47095">
    <property type="entry name" value="HMG-box"/>
    <property type="match status" value="1"/>
</dbReference>
<proteinExistence type="predicted"/>
<evidence type="ECO:0000313" key="4">
    <source>
        <dbReference type="Proteomes" id="UP000179807"/>
    </source>
</evidence>
<dbReference type="Proteomes" id="UP000179807">
    <property type="component" value="Unassembled WGS sequence"/>
</dbReference>
<feature type="domain" description="HMG box" evidence="2">
    <location>
        <begin position="122"/>
        <end position="182"/>
    </location>
</feature>
<dbReference type="InterPro" id="IPR009071">
    <property type="entry name" value="HMG_box_dom"/>
</dbReference>
<dbReference type="GeneID" id="94824797"/>
<feature type="region of interest" description="Disordered" evidence="1">
    <location>
        <begin position="178"/>
        <end position="208"/>
    </location>
</feature>
<evidence type="ECO:0000256" key="1">
    <source>
        <dbReference type="SAM" id="MobiDB-lite"/>
    </source>
</evidence>
<dbReference type="Gene3D" id="1.10.30.10">
    <property type="entry name" value="High mobility group box domain"/>
    <property type="match status" value="1"/>
</dbReference>
<dbReference type="CDD" id="cd00084">
    <property type="entry name" value="HMG-box_SF"/>
    <property type="match status" value="1"/>
</dbReference>
<name>A0A1J4JXP9_9EUKA</name>
<reference evidence="3" key="1">
    <citation type="submission" date="2016-10" db="EMBL/GenBank/DDBJ databases">
        <authorList>
            <person name="Benchimol M."/>
            <person name="Almeida L.G."/>
            <person name="Vasconcelos A.T."/>
            <person name="Perreira-Neves A."/>
            <person name="Rosa I.A."/>
            <person name="Tasca T."/>
            <person name="Bogo M.R."/>
            <person name="de Souza W."/>
        </authorList>
    </citation>
    <scope>NUCLEOTIDE SEQUENCE [LARGE SCALE GENOMIC DNA]</scope>
    <source>
        <strain evidence="3">K</strain>
    </source>
</reference>
<keyword evidence="4" id="KW-1185">Reference proteome</keyword>
<feature type="compositionally biased region" description="Basic and acidic residues" evidence="1">
    <location>
        <begin position="181"/>
        <end position="208"/>
    </location>
</feature>